<feature type="coiled-coil region" evidence="1">
    <location>
        <begin position="9"/>
        <end position="53"/>
    </location>
</feature>
<evidence type="ECO:0000313" key="3">
    <source>
        <dbReference type="EMBL" id="MFB5191264.1"/>
    </source>
</evidence>
<evidence type="ECO:0000256" key="1">
    <source>
        <dbReference type="SAM" id="Coils"/>
    </source>
</evidence>
<dbReference type="Pfam" id="PF10779">
    <property type="entry name" value="XhlA"/>
    <property type="match status" value="1"/>
</dbReference>
<keyword evidence="2" id="KW-0812">Transmembrane</keyword>
<sequence>MNEHIPEREQELRERVVRIETELESMASTREKAEEAHAKAKALEQRVKRLEDSHMWLWRAVAGAIVTGLITWLATMLAHG</sequence>
<keyword evidence="4" id="KW-1185">Reference proteome</keyword>
<feature type="transmembrane region" description="Helical" evidence="2">
    <location>
        <begin position="56"/>
        <end position="78"/>
    </location>
</feature>
<dbReference type="RefSeq" id="WP_275473880.1">
    <property type="nucleotide sequence ID" value="NZ_CP162940.1"/>
</dbReference>
<reference evidence="3 4" key="1">
    <citation type="journal article" date="2024" name="Int. J. Mol. Sci.">
        <title>Exploration of Alicyclobacillus spp. Genome in Search of Antibiotic Resistance.</title>
        <authorList>
            <person name="Bucka-Kolendo J."/>
            <person name="Kiousi D.E."/>
            <person name="Dekowska A."/>
            <person name="Mikolajczuk-Szczyrba A."/>
            <person name="Karadedos D.M."/>
            <person name="Michael P."/>
            <person name="Galanis A."/>
            <person name="Sokolowska B."/>
        </authorList>
    </citation>
    <scope>NUCLEOTIDE SEQUENCE [LARGE SCALE GENOMIC DNA]</scope>
    <source>
        <strain evidence="3 4">KKP 3000</strain>
    </source>
</reference>
<comment type="caution">
    <text evidence="3">The sequence shown here is derived from an EMBL/GenBank/DDBJ whole genome shotgun (WGS) entry which is preliminary data.</text>
</comment>
<dbReference type="EMBL" id="JBDXSU010000010">
    <property type="protein sequence ID" value="MFB5191264.1"/>
    <property type="molecule type" value="Genomic_DNA"/>
</dbReference>
<dbReference type="Proteomes" id="UP001579974">
    <property type="component" value="Unassembled WGS sequence"/>
</dbReference>
<dbReference type="InterPro" id="IPR019715">
    <property type="entry name" value="Haemolysin_XhlA"/>
</dbReference>
<evidence type="ECO:0000313" key="4">
    <source>
        <dbReference type="Proteomes" id="UP001579974"/>
    </source>
</evidence>
<accession>A0ABV5AG91</accession>
<evidence type="ECO:0000256" key="2">
    <source>
        <dbReference type="SAM" id="Phobius"/>
    </source>
</evidence>
<protein>
    <submittedName>
        <fullName evidence="3">Hemolysin XhlA family protein</fullName>
    </submittedName>
</protein>
<gene>
    <name evidence="3" type="ORF">KKP3000_000035</name>
</gene>
<organism evidence="3 4">
    <name type="scientific">Alicyclobacillus fastidiosus</name>
    <dbReference type="NCBI Taxonomy" id="392011"/>
    <lineage>
        <taxon>Bacteria</taxon>
        <taxon>Bacillati</taxon>
        <taxon>Bacillota</taxon>
        <taxon>Bacilli</taxon>
        <taxon>Bacillales</taxon>
        <taxon>Alicyclobacillaceae</taxon>
        <taxon>Alicyclobacillus</taxon>
    </lineage>
</organism>
<name>A0ABV5AG91_9BACL</name>
<keyword evidence="2" id="KW-1133">Transmembrane helix</keyword>
<keyword evidence="1" id="KW-0175">Coiled coil</keyword>
<keyword evidence="2" id="KW-0472">Membrane</keyword>
<proteinExistence type="predicted"/>